<dbReference type="Proteomes" id="UP001221757">
    <property type="component" value="Unassembled WGS sequence"/>
</dbReference>
<gene>
    <name evidence="1" type="ORF">B0H17DRAFT_563100</name>
</gene>
<proteinExistence type="predicted"/>
<comment type="caution">
    <text evidence="1">The sequence shown here is derived from an EMBL/GenBank/DDBJ whole genome shotgun (WGS) entry which is preliminary data.</text>
</comment>
<evidence type="ECO:0000313" key="2">
    <source>
        <dbReference type="Proteomes" id="UP001221757"/>
    </source>
</evidence>
<dbReference type="EMBL" id="JARKIE010000586">
    <property type="protein sequence ID" value="KAJ7626460.1"/>
    <property type="molecule type" value="Genomic_DNA"/>
</dbReference>
<name>A0AAD7BP86_MYCRO</name>
<evidence type="ECO:0000313" key="1">
    <source>
        <dbReference type="EMBL" id="KAJ7626460.1"/>
    </source>
</evidence>
<protein>
    <submittedName>
        <fullName evidence="1">Uncharacterized protein</fullName>
    </submittedName>
</protein>
<accession>A0AAD7BP86</accession>
<organism evidence="1 2">
    <name type="scientific">Mycena rosella</name>
    <name type="common">Pink bonnet</name>
    <name type="synonym">Agaricus rosellus</name>
    <dbReference type="NCBI Taxonomy" id="1033263"/>
    <lineage>
        <taxon>Eukaryota</taxon>
        <taxon>Fungi</taxon>
        <taxon>Dikarya</taxon>
        <taxon>Basidiomycota</taxon>
        <taxon>Agaricomycotina</taxon>
        <taxon>Agaricomycetes</taxon>
        <taxon>Agaricomycetidae</taxon>
        <taxon>Agaricales</taxon>
        <taxon>Marasmiineae</taxon>
        <taxon>Mycenaceae</taxon>
        <taxon>Mycena</taxon>
    </lineage>
</organism>
<dbReference type="AlphaFoldDB" id="A0AAD7BP86"/>
<reference evidence="1" key="1">
    <citation type="submission" date="2023-03" db="EMBL/GenBank/DDBJ databases">
        <title>Massive genome expansion in bonnet fungi (Mycena s.s.) driven by repeated elements and novel gene families across ecological guilds.</title>
        <authorList>
            <consortium name="Lawrence Berkeley National Laboratory"/>
            <person name="Harder C.B."/>
            <person name="Miyauchi S."/>
            <person name="Viragh M."/>
            <person name="Kuo A."/>
            <person name="Thoen E."/>
            <person name="Andreopoulos B."/>
            <person name="Lu D."/>
            <person name="Skrede I."/>
            <person name="Drula E."/>
            <person name="Henrissat B."/>
            <person name="Morin E."/>
            <person name="Kohler A."/>
            <person name="Barry K."/>
            <person name="LaButti K."/>
            <person name="Morin E."/>
            <person name="Salamov A."/>
            <person name="Lipzen A."/>
            <person name="Mereny Z."/>
            <person name="Hegedus B."/>
            <person name="Baldrian P."/>
            <person name="Stursova M."/>
            <person name="Weitz H."/>
            <person name="Taylor A."/>
            <person name="Grigoriev I.V."/>
            <person name="Nagy L.G."/>
            <person name="Martin F."/>
            <person name="Kauserud H."/>
        </authorList>
    </citation>
    <scope>NUCLEOTIDE SEQUENCE</scope>
    <source>
        <strain evidence="1">CBHHK067</strain>
    </source>
</reference>
<sequence length="252" mass="27701">MTAYSGHRSQRSEHSFDTISSVSFAAIDAKQSRSTQTFEYSNEEDDIRMPLRSFDSPAGTTRSTRSIRNSDRISITQLAFGLGNDPYGEETNYSSLSGQTTPSLLGITPGPPPTEHRNPSELPSMVRSLIIFQFAIITIHLLASITPLIDLVSARPKASALGTQHVALLFAGWAPVYHIRCASSMYPAFLRPDTPTRAVVCCPLPVRILAVIWAAFAPYRRSNLTACETLDAFINRSRTYQCSGPEALSWTV</sequence>
<keyword evidence="2" id="KW-1185">Reference proteome</keyword>